<evidence type="ECO:0000313" key="2">
    <source>
        <dbReference type="Proteomes" id="UP001497516"/>
    </source>
</evidence>
<dbReference type="EMBL" id="OZ034816">
    <property type="protein sequence ID" value="CAL1376834.1"/>
    <property type="molecule type" value="Genomic_DNA"/>
</dbReference>
<organism evidence="1 2">
    <name type="scientific">Linum trigynum</name>
    <dbReference type="NCBI Taxonomy" id="586398"/>
    <lineage>
        <taxon>Eukaryota</taxon>
        <taxon>Viridiplantae</taxon>
        <taxon>Streptophyta</taxon>
        <taxon>Embryophyta</taxon>
        <taxon>Tracheophyta</taxon>
        <taxon>Spermatophyta</taxon>
        <taxon>Magnoliopsida</taxon>
        <taxon>eudicotyledons</taxon>
        <taxon>Gunneridae</taxon>
        <taxon>Pentapetalae</taxon>
        <taxon>rosids</taxon>
        <taxon>fabids</taxon>
        <taxon>Malpighiales</taxon>
        <taxon>Linaceae</taxon>
        <taxon>Linum</taxon>
    </lineage>
</organism>
<proteinExistence type="predicted"/>
<accession>A0AAV2DTG2</accession>
<sequence>MDRMVFNEYAPCLLPTPTVQEIAARRGKVKMSGYDSIGLGDGDGLLNPMLKTKHQTVVGLVTCVWTGSKWKMSGAR</sequence>
<evidence type="ECO:0000313" key="1">
    <source>
        <dbReference type="EMBL" id="CAL1376834.1"/>
    </source>
</evidence>
<keyword evidence="2" id="KW-1185">Reference proteome</keyword>
<protein>
    <submittedName>
        <fullName evidence="1">Uncharacterized protein</fullName>
    </submittedName>
</protein>
<gene>
    <name evidence="1" type="ORF">LTRI10_LOCUS18537</name>
</gene>
<dbReference type="Proteomes" id="UP001497516">
    <property type="component" value="Chromosome 3"/>
</dbReference>
<name>A0AAV2DTG2_9ROSI</name>
<dbReference type="AlphaFoldDB" id="A0AAV2DTG2"/>
<reference evidence="1 2" key="1">
    <citation type="submission" date="2024-04" db="EMBL/GenBank/DDBJ databases">
        <authorList>
            <person name="Fracassetti M."/>
        </authorList>
    </citation>
    <scope>NUCLEOTIDE SEQUENCE [LARGE SCALE GENOMIC DNA]</scope>
</reference>